<dbReference type="InterPro" id="IPR050263">
    <property type="entry name" value="Bact_Fimbrial_Adh_Pro"/>
</dbReference>
<dbReference type="PANTHER" id="PTHR33420:SF3">
    <property type="entry name" value="FIMBRIAL SUBUNIT ELFA"/>
    <property type="match status" value="1"/>
</dbReference>
<comment type="subcellular location">
    <subcellularLocation>
        <location evidence="1">Fimbrium</location>
    </subcellularLocation>
</comment>
<dbReference type="Pfam" id="PF16970">
    <property type="entry name" value="FimA"/>
    <property type="match status" value="1"/>
</dbReference>
<reference evidence="6 7" key="1">
    <citation type="submission" date="2016-12" db="EMBL/GenBank/DDBJ databases">
        <title>Draft genome sequences of seven strains of Pseudomonas fluorescens that produce 4-formylaminooxyvinylglycine.</title>
        <authorList>
            <person name="Okrent R.A."/>
            <person name="Manning V.A."/>
            <person name="Trippe K.M."/>
        </authorList>
    </citation>
    <scope>NUCLEOTIDE SEQUENCE [LARGE SCALE GENOMIC DNA]</scope>
    <source>
        <strain evidence="6 7">P5A</strain>
    </source>
</reference>
<evidence type="ECO:0000313" key="6">
    <source>
        <dbReference type="EMBL" id="OPA86082.1"/>
    </source>
</evidence>
<evidence type="ECO:0000256" key="2">
    <source>
        <dbReference type="ARBA" id="ARBA00006671"/>
    </source>
</evidence>
<dbReference type="AlphaFoldDB" id="A0A1T2Y200"/>
<proteinExistence type="inferred from homology"/>
<accession>A0A1T2Y200</accession>
<dbReference type="SUPFAM" id="SSF49401">
    <property type="entry name" value="Bacterial adhesins"/>
    <property type="match status" value="1"/>
</dbReference>
<name>A0A1T2Y200_PSEFL</name>
<dbReference type="Gene3D" id="2.60.40.1090">
    <property type="entry name" value="Fimbrial-type adhesion domain"/>
    <property type="match status" value="1"/>
</dbReference>
<dbReference type="OrthoDB" id="7030999at2"/>
<comment type="similarity">
    <text evidence="2">Belongs to the fimbrial protein family.</text>
</comment>
<keyword evidence="4" id="KW-0281">Fimbrium</keyword>
<dbReference type="InterPro" id="IPR008966">
    <property type="entry name" value="Adhesion_dom_sf"/>
</dbReference>
<dbReference type="EMBL" id="MSDF01000052">
    <property type="protein sequence ID" value="OPA86082.1"/>
    <property type="molecule type" value="Genomic_DNA"/>
</dbReference>
<keyword evidence="3 5" id="KW-0732">Signal</keyword>
<comment type="caution">
    <text evidence="6">The sequence shown here is derived from an EMBL/GenBank/DDBJ whole genome shotgun (WGS) entry which is preliminary data.</text>
</comment>
<feature type="signal peptide" evidence="5">
    <location>
        <begin position="1"/>
        <end position="22"/>
    </location>
</feature>
<dbReference type="Proteomes" id="UP000190965">
    <property type="component" value="Unassembled WGS sequence"/>
</dbReference>
<evidence type="ECO:0000313" key="7">
    <source>
        <dbReference type="Proteomes" id="UP000190965"/>
    </source>
</evidence>
<dbReference type="RefSeq" id="WP_078742449.1">
    <property type="nucleotide sequence ID" value="NZ_MSDF01000052.1"/>
</dbReference>
<dbReference type="GO" id="GO:0043709">
    <property type="term" value="P:cell adhesion involved in single-species biofilm formation"/>
    <property type="evidence" value="ECO:0007669"/>
    <property type="project" value="TreeGrafter"/>
</dbReference>
<gene>
    <name evidence="6" type="ORF">BFW87_25330</name>
</gene>
<dbReference type="GO" id="GO:0009289">
    <property type="term" value="C:pilus"/>
    <property type="evidence" value="ECO:0007669"/>
    <property type="project" value="UniProtKB-SubCell"/>
</dbReference>
<organism evidence="6 7">
    <name type="scientific">Pseudomonas fluorescens</name>
    <dbReference type="NCBI Taxonomy" id="294"/>
    <lineage>
        <taxon>Bacteria</taxon>
        <taxon>Pseudomonadati</taxon>
        <taxon>Pseudomonadota</taxon>
        <taxon>Gammaproteobacteria</taxon>
        <taxon>Pseudomonadales</taxon>
        <taxon>Pseudomonadaceae</taxon>
        <taxon>Pseudomonas</taxon>
    </lineage>
</organism>
<sequence>MNRTLLAFAALTTTLAMSVAHATDGTINFTGELTAQTCTARVNGSTTAVSTVALPRIATTSLATAGATGGATTFTIALTGCSTGANVIASAAAFFEAGPGVDPTTRNLRSTGTANNVQLQLLDSDGEIIQAGAATQVANTARTTVTAGAATLPYSVRYVATGVPTAGTVVSSVTYSLNYQ</sequence>
<evidence type="ECO:0000256" key="5">
    <source>
        <dbReference type="SAM" id="SignalP"/>
    </source>
</evidence>
<dbReference type="InterPro" id="IPR036937">
    <property type="entry name" value="Adhesion_dom_fimbrial_sf"/>
</dbReference>
<protein>
    <submittedName>
        <fullName evidence="6">Fimbrial protein</fullName>
    </submittedName>
</protein>
<dbReference type="InterPro" id="IPR039458">
    <property type="entry name" value="FimA-like"/>
</dbReference>
<evidence type="ECO:0000256" key="3">
    <source>
        <dbReference type="ARBA" id="ARBA00022729"/>
    </source>
</evidence>
<evidence type="ECO:0000256" key="4">
    <source>
        <dbReference type="ARBA" id="ARBA00023263"/>
    </source>
</evidence>
<feature type="chain" id="PRO_5012797899" evidence="5">
    <location>
        <begin position="23"/>
        <end position="180"/>
    </location>
</feature>
<evidence type="ECO:0000256" key="1">
    <source>
        <dbReference type="ARBA" id="ARBA00004561"/>
    </source>
</evidence>
<dbReference type="PANTHER" id="PTHR33420">
    <property type="entry name" value="FIMBRIAL SUBUNIT ELFA-RELATED"/>
    <property type="match status" value="1"/>
</dbReference>